<sequence>MKITYSNKIKKKFSSAAEIKKAFGTMAKKVQARLDDIEASPNLNVLMQIPAANCHALSGNRDGEWAVNISPNHRLIFEIDNDPIPLTPTGEIDRIRVTDIRIIDTTDYH</sequence>
<reference evidence="1" key="1">
    <citation type="submission" date="2024-04" db="EMBL/GenBank/DDBJ databases">
        <title>Complete genome sequence of Sphingobacterium thalpophiium BAA-1094.</title>
        <authorList>
            <person name="Adaikpoh B.I."/>
        </authorList>
    </citation>
    <scope>NUCLEOTIDE SEQUENCE</scope>
    <source>
        <strain evidence="1">BAA-1094</strain>
    </source>
</reference>
<gene>
    <name evidence="1" type="ORF">AACH28_22980</name>
</gene>
<organism evidence="1 2">
    <name type="scientific">Sphingobacterium thalpophilum</name>
    <dbReference type="NCBI Taxonomy" id="259"/>
    <lineage>
        <taxon>Bacteria</taxon>
        <taxon>Pseudomonadati</taxon>
        <taxon>Bacteroidota</taxon>
        <taxon>Sphingobacteriia</taxon>
        <taxon>Sphingobacteriales</taxon>
        <taxon>Sphingobacteriaceae</taxon>
        <taxon>Sphingobacterium</taxon>
    </lineage>
</organism>
<evidence type="ECO:0000313" key="2">
    <source>
        <dbReference type="Proteomes" id="UP001485301"/>
    </source>
</evidence>
<proteinExistence type="predicted"/>
<dbReference type="EMBL" id="CP151087">
    <property type="protein sequence ID" value="WZN55458.1"/>
    <property type="molecule type" value="Genomic_DNA"/>
</dbReference>
<accession>A0ACD5C141</accession>
<keyword evidence="2" id="KW-1185">Reference proteome</keyword>
<dbReference type="Proteomes" id="UP001485301">
    <property type="component" value="Chromosome"/>
</dbReference>
<protein>
    <submittedName>
        <fullName evidence="1">Type II toxin-antitoxin system RelE/ParE family toxin</fullName>
    </submittedName>
</protein>
<name>A0ACD5C141_9SPHI</name>
<evidence type="ECO:0000313" key="1">
    <source>
        <dbReference type="EMBL" id="WZN55458.1"/>
    </source>
</evidence>